<evidence type="ECO:0000313" key="3">
    <source>
        <dbReference type="Proteomes" id="UP000198706"/>
    </source>
</evidence>
<keyword evidence="3" id="KW-1185">Reference proteome</keyword>
<accession>A0A1G9MTN2</accession>
<sequence length="443" mass="48918">MSSLYLNVYVQSDNATSQAAIRQFVDYVNAQDYEAVEAMDAEEKLYDVDDILASPIELRDQNGVLHLIFESSSSLEVEVLVDFFRYLGAVGVEISAFDSSSGGTFYVDGQGEYLDDYAAGSWKWLPAPNSGFVGQYVVVTGTFADYTRPALEELISQKGGKVQKSVNGKTTLLVMGAKPGADKTGKAESLGIRIMEEDELLDVLAGGDTLSVDTGAAEPETPDAPIIAYQYCFPPKDKAVTTLPSEVREELIALLRTNGYLNEHYYKVQLDNAREWHPTVAAKFREYRRAKDIPVEARGPLAPRSAWDIANLFQDHNTLITSYAPYIYEADKKGYGHALAQIAHYSGMPLGDIRYAPKAGTQGSFKLECTFEGKAFGTSFKYSPDTFPKPFLRLLHDMAAQSTSWDFIFISRNGERAYTVIPSALAQGLARHGFLKPLYRSAL</sequence>
<dbReference type="PROSITE" id="PS50172">
    <property type="entry name" value="BRCT"/>
    <property type="match status" value="1"/>
</dbReference>
<protein>
    <submittedName>
        <fullName evidence="2">BRCA1 C Terminus (BRCT) domain-containing protein</fullName>
    </submittedName>
</protein>
<dbReference type="InterPro" id="IPR036420">
    <property type="entry name" value="BRCT_dom_sf"/>
</dbReference>
<dbReference type="InterPro" id="IPR001357">
    <property type="entry name" value="BRCT_dom"/>
</dbReference>
<evidence type="ECO:0000259" key="1">
    <source>
        <dbReference type="PROSITE" id="PS50172"/>
    </source>
</evidence>
<dbReference type="Gene3D" id="3.40.50.10190">
    <property type="entry name" value="BRCT domain"/>
    <property type="match status" value="1"/>
</dbReference>
<feature type="domain" description="BRCT" evidence="1">
    <location>
        <begin position="127"/>
        <end position="217"/>
    </location>
</feature>
<evidence type="ECO:0000313" key="2">
    <source>
        <dbReference type="EMBL" id="SDL76995.1"/>
    </source>
</evidence>
<proteinExistence type="predicted"/>
<dbReference type="STRING" id="137658.SAMN05216186_13019"/>
<dbReference type="RefSeq" id="WP_084339531.1">
    <property type="nucleotide sequence ID" value="NZ_FNFD01000030.1"/>
</dbReference>
<dbReference type="Proteomes" id="UP000198706">
    <property type="component" value="Unassembled WGS sequence"/>
</dbReference>
<dbReference type="Pfam" id="PF00533">
    <property type="entry name" value="BRCT"/>
    <property type="match status" value="1"/>
</dbReference>
<gene>
    <name evidence="2" type="ORF">SAMN05216186_13019</name>
</gene>
<dbReference type="AlphaFoldDB" id="A0A1G9MTN2"/>
<dbReference type="CDD" id="cd17748">
    <property type="entry name" value="BRCT_DNA_ligase_like"/>
    <property type="match status" value="1"/>
</dbReference>
<reference evidence="2 3" key="1">
    <citation type="submission" date="2016-10" db="EMBL/GenBank/DDBJ databases">
        <authorList>
            <person name="de Groot N.N."/>
        </authorList>
    </citation>
    <scope>NUCLEOTIDE SEQUENCE [LARGE SCALE GENOMIC DNA]</scope>
    <source>
        <strain evidence="2 3">JCM 21544</strain>
    </source>
</reference>
<dbReference type="SUPFAM" id="SSF52113">
    <property type="entry name" value="BRCT domain"/>
    <property type="match status" value="1"/>
</dbReference>
<dbReference type="EMBL" id="FNFD01000030">
    <property type="protein sequence ID" value="SDL76995.1"/>
    <property type="molecule type" value="Genomic_DNA"/>
</dbReference>
<name>A0A1G9MTN2_9PSED</name>
<organism evidence="2 3">
    <name type="scientific">Pseudomonas indica</name>
    <dbReference type="NCBI Taxonomy" id="137658"/>
    <lineage>
        <taxon>Bacteria</taxon>
        <taxon>Pseudomonadati</taxon>
        <taxon>Pseudomonadota</taxon>
        <taxon>Gammaproteobacteria</taxon>
        <taxon>Pseudomonadales</taxon>
        <taxon>Pseudomonadaceae</taxon>
        <taxon>Pseudomonas</taxon>
    </lineage>
</organism>
<dbReference type="SMART" id="SM00292">
    <property type="entry name" value="BRCT"/>
    <property type="match status" value="1"/>
</dbReference>